<dbReference type="GO" id="GO:0000967">
    <property type="term" value="P:rRNA 5'-end processing"/>
    <property type="evidence" value="ECO:0007669"/>
    <property type="project" value="UniProtKB-UniRule"/>
</dbReference>
<dbReference type="AlphaFoldDB" id="A0A7V0N126"/>
<dbReference type="InterPro" id="IPR012337">
    <property type="entry name" value="RNaseH-like_sf"/>
</dbReference>
<dbReference type="GO" id="GO:0004518">
    <property type="term" value="F:nuclease activity"/>
    <property type="evidence" value="ECO:0007669"/>
    <property type="project" value="UniProtKB-KW"/>
</dbReference>
<dbReference type="Pfam" id="PF03652">
    <property type="entry name" value="RuvX"/>
    <property type="match status" value="1"/>
</dbReference>
<reference evidence="7" key="1">
    <citation type="journal article" date="2020" name="mSystems">
        <title>Genome- and Community-Level Interaction Insights into Carbon Utilization and Element Cycling Functions of Hydrothermarchaeota in Hydrothermal Sediment.</title>
        <authorList>
            <person name="Zhou Z."/>
            <person name="Liu Y."/>
            <person name="Xu W."/>
            <person name="Pan J."/>
            <person name="Luo Z.H."/>
            <person name="Li M."/>
        </authorList>
    </citation>
    <scope>NUCLEOTIDE SEQUENCE [LARGE SCALE GENOMIC DNA]</scope>
    <source>
        <strain evidence="7">HyVt-219</strain>
    </source>
</reference>
<comment type="similarity">
    <text evidence="5">Belongs to the YqgF HJR family.</text>
</comment>
<keyword evidence="2 5" id="KW-0690">Ribosome biogenesis</keyword>
<name>A0A7V0N126_UNCAE</name>
<dbReference type="SMART" id="SM00732">
    <property type="entry name" value="YqgFc"/>
    <property type="match status" value="1"/>
</dbReference>
<evidence type="ECO:0000259" key="6">
    <source>
        <dbReference type="SMART" id="SM00732"/>
    </source>
</evidence>
<evidence type="ECO:0000256" key="1">
    <source>
        <dbReference type="ARBA" id="ARBA00022490"/>
    </source>
</evidence>
<dbReference type="EC" id="3.1.-.-" evidence="5"/>
<evidence type="ECO:0000313" key="7">
    <source>
        <dbReference type="EMBL" id="HDN85585.1"/>
    </source>
</evidence>
<organism evidence="7">
    <name type="scientific">Aerophobetes bacterium</name>
    <dbReference type="NCBI Taxonomy" id="2030807"/>
    <lineage>
        <taxon>Bacteria</taxon>
        <taxon>Candidatus Aerophobota</taxon>
    </lineage>
</organism>
<gene>
    <name evidence="7" type="primary">ruvX</name>
    <name evidence="7" type="ORF">ENG47_07525</name>
</gene>
<dbReference type="Gene3D" id="3.30.420.140">
    <property type="entry name" value="YqgF/RNase H-like domain"/>
    <property type="match status" value="1"/>
</dbReference>
<protein>
    <recommendedName>
        <fullName evidence="5">Putative pre-16S rRNA nuclease</fullName>
        <ecNumber evidence="5">3.1.-.-</ecNumber>
    </recommendedName>
</protein>
<evidence type="ECO:0000256" key="4">
    <source>
        <dbReference type="ARBA" id="ARBA00022801"/>
    </source>
</evidence>
<comment type="function">
    <text evidence="5">Could be a nuclease involved in processing of the 5'-end of pre-16S rRNA.</text>
</comment>
<dbReference type="EMBL" id="DRBC01000456">
    <property type="protein sequence ID" value="HDN85585.1"/>
    <property type="molecule type" value="Genomic_DNA"/>
</dbReference>
<feature type="domain" description="YqgF/RNase H-like" evidence="6">
    <location>
        <begin position="6"/>
        <end position="108"/>
    </location>
</feature>
<dbReference type="CDD" id="cd16964">
    <property type="entry name" value="YqgF"/>
    <property type="match status" value="1"/>
</dbReference>
<comment type="subcellular location">
    <subcellularLocation>
        <location evidence="5">Cytoplasm</location>
    </subcellularLocation>
</comment>
<dbReference type="GO" id="GO:0016788">
    <property type="term" value="F:hydrolase activity, acting on ester bonds"/>
    <property type="evidence" value="ECO:0007669"/>
    <property type="project" value="UniProtKB-UniRule"/>
</dbReference>
<accession>A0A7V0N126</accession>
<comment type="caution">
    <text evidence="7">The sequence shown here is derived from an EMBL/GenBank/DDBJ whole genome shotgun (WGS) entry which is preliminary data.</text>
</comment>
<dbReference type="InterPro" id="IPR005227">
    <property type="entry name" value="YqgF"/>
</dbReference>
<sequence length="154" mass="17426">METNTTKVLCLDVGDRTLGIAISDSSHTIAQGVHSLRFSSSSPKEKVAYIKKMISSHRVGKIVIGIPFDLKGREGEQAKKTREFAKLLKEEVNIPIVFADERFTSLAAERFLREGGVNLRKRRKIKDKVAATILLQDYLDSLRREKNKQLEEDI</sequence>
<dbReference type="PANTHER" id="PTHR33317:SF4">
    <property type="entry name" value="POLYNUCLEOTIDYL TRANSFERASE, RIBONUCLEASE H-LIKE SUPERFAMILY PROTEIN"/>
    <property type="match status" value="1"/>
</dbReference>
<dbReference type="NCBIfam" id="TIGR00250">
    <property type="entry name" value="RNAse_H_YqgF"/>
    <property type="match status" value="1"/>
</dbReference>
<proteinExistence type="inferred from homology"/>
<dbReference type="InterPro" id="IPR006641">
    <property type="entry name" value="YqgF/RNaseH-like_dom"/>
</dbReference>
<keyword evidence="3 5" id="KW-0540">Nuclease</keyword>
<dbReference type="GO" id="GO:0005829">
    <property type="term" value="C:cytosol"/>
    <property type="evidence" value="ECO:0007669"/>
    <property type="project" value="TreeGrafter"/>
</dbReference>
<evidence type="ECO:0000256" key="2">
    <source>
        <dbReference type="ARBA" id="ARBA00022517"/>
    </source>
</evidence>
<evidence type="ECO:0000256" key="3">
    <source>
        <dbReference type="ARBA" id="ARBA00022722"/>
    </source>
</evidence>
<dbReference type="SUPFAM" id="SSF53098">
    <property type="entry name" value="Ribonuclease H-like"/>
    <property type="match status" value="1"/>
</dbReference>
<evidence type="ECO:0000256" key="5">
    <source>
        <dbReference type="HAMAP-Rule" id="MF_00651"/>
    </source>
</evidence>
<dbReference type="HAMAP" id="MF_00651">
    <property type="entry name" value="Nuclease_YqgF"/>
    <property type="match status" value="1"/>
</dbReference>
<dbReference type="PANTHER" id="PTHR33317">
    <property type="entry name" value="POLYNUCLEOTIDYL TRANSFERASE, RIBONUCLEASE H-LIKE SUPERFAMILY PROTEIN"/>
    <property type="match status" value="1"/>
</dbReference>
<dbReference type="InterPro" id="IPR037027">
    <property type="entry name" value="YqgF/RNaseH-like_dom_sf"/>
</dbReference>
<keyword evidence="4 5" id="KW-0378">Hydrolase</keyword>
<keyword evidence="1 5" id="KW-0963">Cytoplasm</keyword>
<dbReference type="Proteomes" id="UP000885660">
    <property type="component" value="Unassembled WGS sequence"/>
</dbReference>